<protein>
    <recommendedName>
        <fullName evidence="2">RNA transcription, translation and transport factor protein</fullName>
    </recommendedName>
</protein>
<accession>A0A8C2E338</accession>
<gene>
    <name evidence="4" type="primary">LOC109065110</name>
</gene>
<dbReference type="PANTHER" id="PTHR15924">
    <property type="entry name" value="CLE"/>
    <property type="match status" value="1"/>
</dbReference>
<dbReference type="AlphaFoldDB" id="A0A8C2E338"/>
<evidence type="ECO:0000313" key="4">
    <source>
        <dbReference type="Ensembl" id="ENSCCRP00020035262.1"/>
    </source>
</evidence>
<keyword evidence="3" id="KW-0812">Transmembrane</keyword>
<evidence type="ECO:0000256" key="1">
    <source>
        <dbReference type="ARBA" id="ARBA00008602"/>
    </source>
</evidence>
<dbReference type="InterPro" id="IPR019265">
    <property type="entry name" value="RTRAF"/>
</dbReference>
<keyword evidence="3" id="KW-1133">Transmembrane helix</keyword>
<evidence type="ECO:0000256" key="2">
    <source>
        <dbReference type="ARBA" id="ARBA00015365"/>
    </source>
</evidence>
<dbReference type="Ensembl" id="ENSCCRT00020038513.1">
    <property type="protein sequence ID" value="ENSCCRP00020035262.1"/>
    <property type="gene ID" value="ENSCCRG00020015823.1"/>
</dbReference>
<reference evidence="4" key="1">
    <citation type="submission" date="2025-08" db="UniProtKB">
        <authorList>
            <consortium name="Ensembl"/>
        </authorList>
    </citation>
    <scope>IDENTIFICATION</scope>
</reference>
<dbReference type="Pfam" id="PF10036">
    <property type="entry name" value="RLL"/>
    <property type="match status" value="1"/>
</dbReference>
<comment type="similarity">
    <text evidence="1">Belongs to the RTRAF family.</text>
</comment>
<name>A0A8C2E338_CYPCA</name>
<keyword evidence="3" id="KW-0472">Membrane</keyword>
<feature type="transmembrane region" description="Helical" evidence="3">
    <location>
        <begin position="66"/>
        <end position="88"/>
    </location>
</feature>
<organism evidence="4 5">
    <name type="scientific">Cyprinus carpio</name>
    <name type="common">Common carp</name>
    <dbReference type="NCBI Taxonomy" id="7962"/>
    <lineage>
        <taxon>Eukaryota</taxon>
        <taxon>Metazoa</taxon>
        <taxon>Chordata</taxon>
        <taxon>Craniata</taxon>
        <taxon>Vertebrata</taxon>
        <taxon>Euteleostomi</taxon>
        <taxon>Actinopterygii</taxon>
        <taxon>Neopterygii</taxon>
        <taxon>Teleostei</taxon>
        <taxon>Ostariophysi</taxon>
        <taxon>Cypriniformes</taxon>
        <taxon>Cyprinidae</taxon>
        <taxon>Cyprininae</taxon>
        <taxon>Cyprinus</taxon>
    </lineage>
</organism>
<evidence type="ECO:0000256" key="3">
    <source>
        <dbReference type="SAM" id="Phobius"/>
    </source>
</evidence>
<sequence>MFRRKLTALEYHNPTGFDCKDDTEFRNIIVWLEDQKIRHYKIEERGNLRNIPSSDWPKHYEKVRQIYLYICLILKNYIMVSTKILNIIDHNKKLK</sequence>
<dbReference type="Proteomes" id="UP000694701">
    <property type="component" value="Unplaced"/>
</dbReference>
<evidence type="ECO:0000313" key="5">
    <source>
        <dbReference type="Proteomes" id="UP000694701"/>
    </source>
</evidence>
<proteinExistence type="inferred from homology"/>